<dbReference type="RefSeq" id="WP_151576140.1">
    <property type="nucleotide sequence ID" value="NZ_WBOT01000014.1"/>
</dbReference>
<keyword evidence="1" id="KW-1133">Transmembrane helix</keyword>
<dbReference type="OrthoDB" id="1653819at2"/>
<proteinExistence type="predicted"/>
<reference evidence="2 3" key="1">
    <citation type="journal article" date="2014" name="Arch. Microbiol.">
        <title>Bacillus mesophilum sp. nov., strain IITR-54T, a novel 4-chlorobiphenyl dechlorinating bacterium.</title>
        <authorList>
            <person name="Manickam N."/>
            <person name="Singh N.K."/>
            <person name="Bajaj A."/>
            <person name="Kumar R.M."/>
            <person name="Kaur G."/>
            <person name="Kaur N."/>
            <person name="Bala M."/>
            <person name="Kumar A."/>
            <person name="Mayilraj S."/>
        </authorList>
    </citation>
    <scope>NUCLEOTIDE SEQUENCE [LARGE SCALE GENOMIC DNA]</scope>
    <source>
        <strain evidence="2 3">IITR-54</strain>
    </source>
</reference>
<comment type="caution">
    <text evidence="2">The sequence shown here is derived from an EMBL/GenBank/DDBJ whole genome shotgun (WGS) entry which is preliminary data.</text>
</comment>
<feature type="transmembrane region" description="Helical" evidence="1">
    <location>
        <begin position="94"/>
        <end position="117"/>
    </location>
</feature>
<feature type="transmembrane region" description="Helical" evidence="1">
    <location>
        <begin position="39"/>
        <end position="62"/>
    </location>
</feature>
<dbReference type="EMBL" id="WBOT01000014">
    <property type="protein sequence ID" value="KAB2329142.1"/>
    <property type="molecule type" value="Genomic_DNA"/>
</dbReference>
<sequence length="209" mass="24838">MTLTTQFMTMLAMIGMGGMFGASLDTYQRFLKRTERKRWAVFINDIFFWLLQGLAIFYILFLVNQGELRLYVFLALLCGFAAYQSLFKRIYLKLLELLISMFISFYRFILKFLRFFVIKPVQGLVTAVIAVILMLGKATLALFLFLYKVIILILKIITLPLKWIFMLIWRLLPKHLKKMVDKFYRALAGYFIKIKNYCVKKINNWKKKN</sequence>
<organism evidence="2 3">
    <name type="scientific">Bacillus mesophilum</name>
    <dbReference type="NCBI Taxonomy" id="1071718"/>
    <lineage>
        <taxon>Bacteria</taxon>
        <taxon>Bacillati</taxon>
        <taxon>Bacillota</taxon>
        <taxon>Bacilli</taxon>
        <taxon>Bacillales</taxon>
        <taxon>Bacillaceae</taxon>
        <taxon>Bacillus</taxon>
    </lineage>
</organism>
<keyword evidence="3" id="KW-1185">Reference proteome</keyword>
<accession>A0A7V7RHQ5</accession>
<dbReference type="Proteomes" id="UP000441354">
    <property type="component" value="Unassembled WGS sequence"/>
</dbReference>
<dbReference type="NCBIfam" id="TIGR02893">
    <property type="entry name" value="spore_yabQ"/>
    <property type="match status" value="1"/>
</dbReference>
<feature type="transmembrane region" description="Helical" evidence="1">
    <location>
        <begin position="152"/>
        <end position="172"/>
    </location>
</feature>
<protein>
    <submittedName>
        <fullName evidence="2">Spore cortex biosynthesis protein YabQ</fullName>
    </submittedName>
</protein>
<evidence type="ECO:0000256" key="1">
    <source>
        <dbReference type="SAM" id="Phobius"/>
    </source>
</evidence>
<dbReference type="InterPro" id="IPR019074">
    <property type="entry name" value="YabQ"/>
</dbReference>
<feature type="transmembrane region" description="Helical" evidence="1">
    <location>
        <begin position="68"/>
        <end position="87"/>
    </location>
</feature>
<dbReference type="Pfam" id="PF09578">
    <property type="entry name" value="Spore_YabQ"/>
    <property type="match status" value="1"/>
</dbReference>
<evidence type="ECO:0000313" key="3">
    <source>
        <dbReference type="Proteomes" id="UP000441354"/>
    </source>
</evidence>
<feature type="transmembrane region" description="Helical" evidence="1">
    <location>
        <begin position="123"/>
        <end position="145"/>
    </location>
</feature>
<keyword evidence="1" id="KW-0472">Membrane</keyword>
<name>A0A7V7RHQ5_9BACI</name>
<feature type="transmembrane region" description="Helical" evidence="1">
    <location>
        <begin position="6"/>
        <end position="27"/>
    </location>
</feature>
<gene>
    <name evidence="2" type="primary">yabQ</name>
    <name evidence="2" type="ORF">F7732_21890</name>
</gene>
<dbReference type="AlphaFoldDB" id="A0A7V7RHQ5"/>
<keyword evidence="1" id="KW-0812">Transmembrane</keyword>
<evidence type="ECO:0000313" key="2">
    <source>
        <dbReference type="EMBL" id="KAB2329142.1"/>
    </source>
</evidence>